<reference evidence="2" key="1">
    <citation type="submission" date="2022-08" db="EMBL/GenBank/DDBJ databases">
        <title>Novel sulphate-reducing endosymbionts in the free-living metamonad Anaeramoeba.</title>
        <authorList>
            <person name="Jerlstrom-Hultqvist J."/>
            <person name="Cepicka I."/>
            <person name="Gallot-Lavallee L."/>
            <person name="Salas-Leiva D."/>
            <person name="Curtis B.A."/>
            <person name="Zahonova K."/>
            <person name="Pipaliya S."/>
            <person name="Dacks J."/>
            <person name="Roger A.J."/>
        </authorList>
    </citation>
    <scope>NUCLEOTIDE SEQUENCE</scope>
    <source>
        <strain evidence="2">Busselton2</strain>
    </source>
</reference>
<gene>
    <name evidence="2" type="ORF">M0812_26855</name>
</gene>
<protein>
    <submittedName>
        <fullName evidence="2">Uncharacterized protein</fullName>
    </submittedName>
</protein>
<evidence type="ECO:0000256" key="1">
    <source>
        <dbReference type="SAM" id="MobiDB-lite"/>
    </source>
</evidence>
<accession>A0AAV7YFJ3</accession>
<dbReference type="Proteomes" id="UP001146793">
    <property type="component" value="Unassembled WGS sequence"/>
</dbReference>
<dbReference type="AlphaFoldDB" id="A0AAV7YFJ3"/>
<evidence type="ECO:0000313" key="3">
    <source>
        <dbReference type="Proteomes" id="UP001146793"/>
    </source>
</evidence>
<name>A0AAV7YFJ3_9EUKA</name>
<proteinExistence type="predicted"/>
<feature type="compositionally biased region" description="Basic residues" evidence="1">
    <location>
        <begin position="1"/>
        <end position="15"/>
    </location>
</feature>
<dbReference type="EMBL" id="JANTQA010000063">
    <property type="protein sequence ID" value="KAJ3427275.1"/>
    <property type="molecule type" value="Genomic_DNA"/>
</dbReference>
<organism evidence="2 3">
    <name type="scientific">Anaeramoeba flamelloides</name>
    <dbReference type="NCBI Taxonomy" id="1746091"/>
    <lineage>
        <taxon>Eukaryota</taxon>
        <taxon>Metamonada</taxon>
        <taxon>Anaeramoebidae</taxon>
        <taxon>Anaeramoeba</taxon>
    </lineage>
</organism>
<feature type="region of interest" description="Disordered" evidence="1">
    <location>
        <begin position="1"/>
        <end position="42"/>
    </location>
</feature>
<feature type="compositionally biased region" description="Basic residues" evidence="1">
    <location>
        <begin position="23"/>
        <end position="38"/>
    </location>
</feature>
<evidence type="ECO:0000313" key="2">
    <source>
        <dbReference type="EMBL" id="KAJ3427275.1"/>
    </source>
</evidence>
<comment type="caution">
    <text evidence="2">The sequence shown here is derived from an EMBL/GenBank/DDBJ whole genome shotgun (WGS) entry which is preliminary data.</text>
</comment>
<sequence>MKFQQKKKKKKKKKEKEKEKGRKKEKKKKKKKKKKKDKKLQNLDELNSQMDNLILEKRTKSNLAFQKHFIYKPKELEEIDTSTLFLGSLIDFLISPREISEHEDYVIVREVISVLISFIASPLFTLSQNLQEDHSIDDIPLEICLKSNLFLRFFANLQEKKSKKLSAILIEYSIKNFPLPNPPSSAWSSKSGK</sequence>